<dbReference type="PANTHER" id="PTHR46398">
    <property type="entry name" value="ALPHA/BETA-HYDROLASES SUPERFAMILY PROTEIN"/>
    <property type="match status" value="1"/>
</dbReference>
<name>A0AA88UHP8_9ASTE</name>
<dbReference type="EMBL" id="JAVXUO010001399">
    <property type="protein sequence ID" value="KAK2982663.1"/>
    <property type="molecule type" value="Genomic_DNA"/>
</dbReference>
<feature type="domain" description="Mono-/di-acylglycerol lipase N-terminal" evidence="1">
    <location>
        <begin position="9"/>
        <end position="45"/>
    </location>
</feature>
<gene>
    <name evidence="2" type="ORF">RJ640_002801</name>
</gene>
<organism evidence="2 3">
    <name type="scientific">Escallonia rubra</name>
    <dbReference type="NCBI Taxonomy" id="112253"/>
    <lineage>
        <taxon>Eukaryota</taxon>
        <taxon>Viridiplantae</taxon>
        <taxon>Streptophyta</taxon>
        <taxon>Embryophyta</taxon>
        <taxon>Tracheophyta</taxon>
        <taxon>Spermatophyta</taxon>
        <taxon>Magnoliopsida</taxon>
        <taxon>eudicotyledons</taxon>
        <taxon>Gunneridae</taxon>
        <taxon>Pentapetalae</taxon>
        <taxon>asterids</taxon>
        <taxon>campanulids</taxon>
        <taxon>Escalloniales</taxon>
        <taxon>Escalloniaceae</taxon>
        <taxon>Escallonia</taxon>
    </lineage>
</organism>
<dbReference type="Pfam" id="PF03893">
    <property type="entry name" value="Lipase3_N"/>
    <property type="match status" value="1"/>
</dbReference>
<proteinExistence type="predicted"/>
<dbReference type="Proteomes" id="UP001187471">
    <property type="component" value="Unassembled WGS sequence"/>
</dbReference>
<dbReference type="InterPro" id="IPR005592">
    <property type="entry name" value="Mono/diacylglycerol_lipase_N"/>
</dbReference>
<comment type="caution">
    <text evidence="2">The sequence shown here is derived from an EMBL/GenBank/DDBJ whole genome shotgun (WGS) entry which is preliminary data.</text>
</comment>
<accession>A0AA88UHP8</accession>
<reference evidence="2" key="1">
    <citation type="submission" date="2022-12" db="EMBL/GenBank/DDBJ databases">
        <title>Draft genome assemblies for two species of Escallonia (Escalloniales).</title>
        <authorList>
            <person name="Chanderbali A."/>
            <person name="Dervinis C."/>
            <person name="Anghel I."/>
            <person name="Soltis D."/>
            <person name="Soltis P."/>
            <person name="Zapata F."/>
        </authorList>
    </citation>
    <scope>NUCLEOTIDE SEQUENCE</scope>
    <source>
        <strain evidence="2">UCBG92.1500</strain>
        <tissue evidence="2">Leaf</tissue>
    </source>
</reference>
<sequence>MLLLLRAFHTVGSDDSATWASATADEFAPVPRVYRLILAVYEEDLPHGGYRLNPDWVVKRITYEQTSGHALPYLIDVDHEYREIVLTIRGLNLVKESNYKLFLDNALGMKRTINRASSSNMLRAFEDLDWANSTKLTTDFSHPKIGLMNQYGTNYPWIRPVANDYEAGTSGIDTVHMESSSFMASGNFPLVDSSSVTLVIPEVVLSSLSSIFHVVVPSDSEDLKMEDL</sequence>
<evidence type="ECO:0000259" key="1">
    <source>
        <dbReference type="Pfam" id="PF03893"/>
    </source>
</evidence>
<dbReference type="AlphaFoldDB" id="A0AA88UHP8"/>
<dbReference type="GO" id="GO:0016042">
    <property type="term" value="P:lipid catabolic process"/>
    <property type="evidence" value="ECO:0007669"/>
    <property type="project" value="InterPro"/>
</dbReference>
<keyword evidence="3" id="KW-1185">Reference proteome</keyword>
<evidence type="ECO:0000313" key="2">
    <source>
        <dbReference type="EMBL" id="KAK2982663.1"/>
    </source>
</evidence>
<protein>
    <recommendedName>
        <fullName evidence="1">Mono-/di-acylglycerol lipase N-terminal domain-containing protein</fullName>
    </recommendedName>
</protein>
<dbReference type="PANTHER" id="PTHR46398:SF7">
    <property type="entry name" value="ALPHA_BETA-HYDROLASES SUPERFAMILY PROTEIN"/>
    <property type="match status" value="1"/>
</dbReference>
<evidence type="ECO:0000313" key="3">
    <source>
        <dbReference type="Proteomes" id="UP001187471"/>
    </source>
</evidence>